<dbReference type="PANTHER" id="PTHR33908:SF11">
    <property type="entry name" value="MEMBRANE PROTEIN"/>
    <property type="match status" value="1"/>
</dbReference>
<organism evidence="10 11">
    <name type="scientific">Microbispora triticiradicis</name>
    <dbReference type="NCBI Taxonomy" id="2200763"/>
    <lineage>
        <taxon>Bacteria</taxon>
        <taxon>Bacillati</taxon>
        <taxon>Actinomycetota</taxon>
        <taxon>Actinomycetes</taxon>
        <taxon>Streptosporangiales</taxon>
        <taxon>Streptosporangiaceae</taxon>
        <taxon>Microbispora</taxon>
    </lineage>
</organism>
<dbReference type="GO" id="GO:0016740">
    <property type="term" value="F:transferase activity"/>
    <property type="evidence" value="ECO:0007669"/>
    <property type="project" value="UniProtKB-KW"/>
</dbReference>
<feature type="transmembrane region" description="Helical" evidence="8">
    <location>
        <begin position="266"/>
        <end position="296"/>
    </location>
</feature>
<feature type="transmembrane region" description="Helical" evidence="8">
    <location>
        <begin position="191"/>
        <end position="211"/>
    </location>
</feature>
<evidence type="ECO:0000256" key="6">
    <source>
        <dbReference type="ARBA" id="ARBA00022989"/>
    </source>
</evidence>
<evidence type="ECO:0000256" key="3">
    <source>
        <dbReference type="ARBA" id="ARBA00022676"/>
    </source>
</evidence>
<feature type="transmembrane region" description="Helical" evidence="8">
    <location>
        <begin position="149"/>
        <end position="179"/>
    </location>
</feature>
<dbReference type="Proteomes" id="UP000262538">
    <property type="component" value="Unassembled WGS sequence"/>
</dbReference>
<keyword evidence="3" id="KW-0328">Glycosyltransferase</keyword>
<dbReference type="EMBL" id="QFZU02000272">
    <property type="protein sequence ID" value="RGA00414.1"/>
    <property type="molecule type" value="Genomic_DNA"/>
</dbReference>
<keyword evidence="6 8" id="KW-1133">Transmembrane helix</keyword>
<evidence type="ECO:0000256" key="2">
    <source>
        <dbReference type="ARBA" id="ARBA00022475"/>
    </source>
</evidence>
<keyword evidence="5 8" id="KW-0812">Transmembrane</keyword>
<reference evidence="10 11" key="1">
    <citation type="submission" date="2018-08" db="EMBL/GenBank/DDBJ databases">
        <title>Microbispora. triticiradicis sp. nov., a novel actinomycete isolated from the root of wheat (Triticum aestivum L.)).</title>
        <authorList>
            <person name="Han C."/>
        </authorList>
    </citation>
    <scope>NUCLEOTIDE SEQUENCE [LARGE SCALE GENOMIC DNA]</scope>
    <source>
        <strain evidence="10 11">NEAU-HRDPA2-9</strain>
    </source>
</reference>
<keyword evidence="4 10" id="KW-0808">Transferase</keyword>
<evidence type="ECO:0000256" key="7">
    <source>
        <dbReference type="ARBA" id="ARBA00023136"/>
    </source>
</evidence>
<feature type="transmembrane region" description="Helical" evidence="8">
    <location>
        <begin position="231"/>
        <end position="254"/>
    </location>
</feature>
<protein>
    <submittedName>
        <fullName evidence="10">Glycosyl transferase</fullName>
    </submittedName>
</protein>
<evidence type="ECO:0000313" key="10">
    <source>
        <dbReference type="EMBL" id="RGA00414.1"/>
    </source>
</evidence>
<evidence type="ECO:0000256" key="1">
    <source>
        <dbReference type="ARBA" id="ARBA00004651"/>
    </source>
</evidence>
<dbReference type="InterPro" id="IPR038731">
    <property type="entry name" value="RgtA/B/C-like"/>
</dbReference>
<accession>A0ABX9L8X5</accession>
<gene>
    <name evidence="10" type="ORF">DI270_034910</name>
</gene>
<sequence length="478" mass="51468">MGVAGSWPVLALAGALGLALALTGGRYGYFGDELYFWAAGHHLDWGFADQPPLLPLIARAMDVVAPGSLAVMRLPALVCAVGGVLFAAAIAREMGGTRRAQLLTAAAVAGSPVLGAGGHVLATTPVDTFLWIVVTWLLVRWVRLRDDRLLLWSGLVTGLALQGKYTIVFFWLVAGVAIAAAGPRELLRRRWFLAGMAVAALSCVPAVLWQARNGWPQLELGAVLAGEHSPAGFFLLLLGSAGVLGTPLLVYGLWRALRTPEYRFLGWALAGLVLVFVLTFGAGYYVTGLFPALWAVGAVGLDRVRGRWPVWVAWPLAVLSAAMVLAVLPVRPVETLAGQDGAENLVNAESVGWPELADAVAGAYRALPPEVRRRTVVVTGHYWSASAIERYGPARGLPHGYSPHRGFWYFGPPPDDATVTLYVGDPPARLRDSFTRVHRVAAVDNGLNVKNTFQSAPIWLCEDQRERWSALWGRLRVL</sequence>
<proteinExistence type="predicted"/>
<dbReference type="Pfam" id="PF13231">
    <property type="entry name" value="PMT_2"/>
    <property type="match status" value="1"/>
</dbReference>
<feature type="transmembrane region" description="Helical" evidence="8">
    <location>
        <begin position="70"/>
        <end position="90"/>
    </location>
</feature>
<keyword evidence="2" id="KW-1003">Cell membrane</keyword>
<comment type="subcellular location">
    <subcellularLocation>
        <location evidence="1">Cell membrane</location>
        <topology evidence="1">Multi-pass membrane protein</topology>
    </subcellularLocation>
</comment>
<feature type="transmembrane region" description="Helical" evidence="8">
    <location>
        <begin position="308"/>
        <end position="328"/>
    </location>
</feature>
<dbReference type="PANTHER" id="PTHR33908">
    <property type="entry name" value="MANNOSYLTRANSFERASE YKCB-RELATED"/>
    <property type="match status" value="1"/>
</dbReference>
<name>A0ABX9L8X5_9ACTN</name>
<evidence type="ECO:0000256" key="5">
    <source>
        <dbReference type="ARBA" id="ARBA00022692"/>
    </source>
</evidence>
<evidence type="ECO:0000259" key="9">
    <source>
        <dbReference type="Pfam" id="PF13231"/>
    </source>
</evidence>
<keyword evidence="11" id="KW-1185">Reference proteome</keyword>
<dbReference type="InterPro" id="IPR050297">
    <property type="entry name" value="LipidA_mod_glycosyltrf_83"/>
</dbReference>
<evidence type="ECO:0000256" key="4">
    <source>
        <dbReference type="ARBA" id="ARBA00022679"/>
    </source>
</evidence>
<evidence type="ECO:0000256" key="8">
    <source>
        <dbReference type="SAM" id="Phobius"/>
    </source>
</evidence>
<evidence type="ECO:0000313" key="11">
    <source>
        <dbReference type="Proteomes" id="UP000262538"/>
    </source>
</evidence>
<keyword evidence="7 8" id="KW-0472">Membrane</keyword>
<comment type="caution">
    <text evidence="10">The sequence shown here is derived from an EMBL/GenBank/DDBJ whole genome shotgun (WGS) entry which is preliminary data.</text>
</comment>
<feature type="domain" description="Glycosyltransferase RgtA/B/C/D-like" evidence="9">
    <location>
        <begin position="49"/>
        <end position="209"/>
    </location>
</feature>